<dbReference type="Gene3D" id="3.40.50.300">
    <property type="entry name" value="P-loop containing nucleotide triphosphate hydrolases"/>
    <property type="match status" value="1"/>
</dbReference>
<comment type="similarity">
    <text evidence="1">Belongs to the helicase family. RecQ subfamily.</text>
</comment>
<evidence type="ECO:0008006" key="4">
    <source>
        <dbReference type="Google" id="ProtNLM"/>
    </source>
</evidence>
<sequence>MMALTATAAPRVRDDVVRSLGLRDPYVDSGSFDRFNLFLKVRPKGEHGMRKHLEFLVERLRAEAASAEGIRPTIVYCGTRDTTEAAAAMLQESLSGWGVAALASKSDARGLVGCYHAGLSREERDSTHTRFLTGAMPVCVAT</sequence>
<evidence type="ECO:0000256" key="1">
    <source>
        <dbReference type="ARBA" id="ARBA00005446"/>
    </source>
</evidence>
<accession>A0ABN9TH30</accession>
<keyword evidence="3" id="KW-1185">Reference proteome</keyword>
<comment type="caution">
    <text evidence="2">The sequence shown here is derived from an EMBL/GenBank/DDBJ whole genome shotgun (WGS) entry which is preliminary data.</text>
</comment>
<protein>
    <recommendedName>
        <fullName evidence="4">RNA helicase</fullName>
    </recommendedName>
</protein>
<organism evidence="2 3">
    <name type="scientific">Prorocentrum cordatum</name>
    <dbReference type="NCBI Taxonomy" id="2364126"/>
    <lineage>
        <taxon>Eukaryota</taxon>
        <taxon>Sar</taxon>
        <taxon>Alveolata</taxon>
        <taxon>Dinophyceae</taxon>
        <taxon>Prorocentrales</taxon>
        <taxon>Prorocentraceae</taxon>
        <taxon>Prorocentrum</taxon>
    </lineage>
</organism>
<dbReference type="Proteomes" id="UP001189429">
    <property type="component" value="Unassembled WGS sequence"/>
</dbReference>
<feature type="non-terminal residue" evidence="2">
    <location>
        <position position="142"/>
    </location>
</feature>
<dbReference type="SUPFAM" id="SSF52540">
    <property type="entry name" value="P-loop containing nucleoside triphosphate hydrolases"/>
    <property type="match status" value="1"/>
</dbReference>
<dbReference type="InterPro" id="IPR027417">
    <property type="entry name" value="P-loop_NTPase"/>
</dbReference>
<dbReference type="PANTHER" id="PTHR13710:SF120">
    <property type="entry name" value="BIFUNCTIONAL 3'-5' EXONUCLEASE_ATP-DEPENDENT HELICASE WRN"/>
    <property type="match status" value="1"/>
</dbReference>
<evidence type="ECO:0000313" key="2">
    <source>
        <dbReference type="EMBL" id="CAK0845208.1"/>
    </source>
</evidence>
<evidence type="ECO:0000313" key="3">
    <source>
        <dbReference type="Proteomes" id="UP001189429"/>
    </source>
</evidence>
<dbReference type="EMBL" id="CAUYUJ010014722">
    <property type="protein sequence ID" value="CAK0845208.1"/>
    <property type="molecule type" value="Genomic_DNA"/>
</dbReference>
<dbReference type="PANTHER" id="PTHR13710">
    <property type="entry name" value="DNA HELICASE RECQ FAMILY MEMBER"/>
    <property type="match status" value="1"/>
</dbReference>
<proteinExistence type="inferred from homology"/>
<name>A0ABN9TH30_9DINO</name>
<gene>
    <name evidence="2" type="ORF">PCOR1329_LOCUS39073</name>
</gene>
<reference evidence="2" key="1">
    <citation type="submission" date="2023-10" db="EMBL/GenBank/DDBJ databases">
        <authorList>
            <person name="Chen Y."/>
            <person name="Shah S."/>
            <person name="Dougan E. K."/>
            <person name="Thang M."/>
            <person name="Chan C."/>
        </authorList>
    </citation>
    <scope>NUCLEOTIDE SEQUENCE [LARGE SCALE GENOMIC DNA]</scope>
</reference>